<accession>A0AA38RNS5</accession>
<dbReference type="InterPro" id="IPR003593">
    <property type="entry name" value="AAA+_ATPase"/>
</dbReference>
<evidence type="ECO:0000256" key="1">
    <source>
        <dbReference type="ARBA" id="ARBA00004434"/>
    </source>
</evidence>
<dbReference type="AlphaFoldDB" id="A0AA38RNS5"/>
<comment type="caution">
    <text evidence="16">The sequence shown here is derived from an EMBL/GenBank/DDBJ whole genome shotgun (WGS) entry which is preliminary data.</text>
</comment>
<evidence type="ECO:0000256" key="2">
    <source>
        <dbReference type="ARBA" id="ARBA00007448"/>
    </source>
</evidence>
<evidence type="ECO:0000256" key="12">
    <source>
        <dbReference type="RuleBase" id="RU003651"/>
    </source>
</evidence>
<keyword evidence="5" id="KW-0999">Mitochondrion inner membrane</keyword>
<dbReference type="SUPFAM" id="SSF52540">
    <property type="entry name" value="P-loop containing nucleoside triphosphate hydrolases"/>
    <property type="match status" value="1"/>
</dbReference>
<evidence type="ECO:0000259" key="15">
    <source>
        <dbReference type="SMART" id="SM01024"/>
    </source>
</evidence>
<evidence type="ECO:0000256" key="10">
    <source>
        <dbReference type="ARBA" id="ARBA00023136"/>
    </source>
</evidence>
<protein>
    <submittedName>
        <fullName evidence="16">BCS1 N terminal-domain-containing protein</fullName>
    </submittedName>
</protein>
<dbReference type="InterPro" id="IPR057495">
    <property type="entry name" value="AAA_lid_BCS1"/>
</dbReference>
<feature type="domain" description="BCS1 N-terminal" evidence="15">
    <location>
        <begin position="75"/>
        <end position="286"/>
    </location>
</feature>
<evidence type="ECO:0000259" key="14">
    <source>
        <dbReference type="SMART" id="SM00382"/>
    </source>
</evidence>
<dbReference type="Proteomes" id="UP001174691">
    <property type="component" value="Unassembled WGS sequence"/>
</dbReference>
<dbReference type="Pfam" id="PF00004">
    <property type="entry name" value="AAA"/>
    <property type="match status" value="2"/>
</dbReference>
<dbReference type="InterPro" id="IPR050747">
    <property type="entry name" value="Mitochondrial_chaperone_BCS1"/>
</dbReference>
<dbReference type="InterPro" id="IPR027417">
    <property type="entry name" value="P-loop_NTPase"/>
</dbReference>
<keyword evidence="9" id="KW-0496">Mitochondrion</keyword>
<dbReference type="Pfam" id="PF08740">
    <property type="entry name" value="BCS1_N"/>
    <property type="match status" value="1"/>
</dbReference>
<evidence type="ECO:0000256" key="4">
    <source>
        <dbReference type="ARBA" id="ARBA00022741"/>
    </source>
</evidence>
<comment type="catalytic activity">
    <reaction evidence="11">
        <text>ATP + H2O = ADP + phosphate + H(+)</text>
        <dbReference type="Rhea" id="RHEA:13065"/>
        <dbReference type="ChEBI" id="CHEBI:15377"/>
        <dbReference type="ChEBI" id="CHEBI:15378"/>
        <dbReference type="ChEBI" id="CHEBI:30616"/>
        <dbReference type="ChEBI" id="CHEBI:43474"/>
        <dbReference type="ChEBI" id="CHEBI:456216"/>
    </reaction>
    <physiologicalReaction direction="left-to-right" evidence="11">
        <dbReference type="Rhea" id="RHEA:13066"/>
    </physiologicalReaction>
</comment>
<proteinExistence type="inferred from homology"/>
<dbReference type="PROSITE" id="PS00674">
    <property type="entry name" value="AAA"/>
    <property type="match status" value="1"/>
</dbReference>
<evidence type="ECO:0000256" key="11">
    <source>
        <dbReference type="ARBA" id="ARBA00048778"/>
    </source>
</evidence>
<keyword evidence="10" id="KW-0472">Membrane</keyword>
<dbReference type="EMBL" id="JANBVN010000121">
    <property type="protein sequence ID" value="KAJ9142563.1"/>
    <property type="molecule type" value="Genomic_DNA"/>
</dbReference>
<dbReference type="InterPro" id="IPR014851">
    <property type="entry name" value="BCS1_N"/>
</dbReference>
<dbReference type="GO" id="GO:0005743">
    <property type="term" value="C:mitochondrial inner membrane"/>
    <property type="evidence" value="ECO:0007669"/>
    <property type="project" value="UniProtKB-SubCell"/>
</dbReference>
<keyword evidence="8" id="KW-1133">Transmembrane helix</keyword>
<feature type="region of interest" description="Disordered" evidence="13">
    <location>
        <begin position="386"/>
        <end position="425"/>
    </location>
</feature>
<dbReference type="PANTHER" id="PTHR23070">
    <property type="entry name" value="BCS1 AAA-TYPE ATPASE"/>
    <property type="match status" value="1"/>
</dbReference>
<evidence type="ECO:0000313" key="16">
    <source>
        <dbReference type="EMBL" id="KAJ9142563.1"/>
    </source>
</evidence>
<evidence type="ECO:0000256" key="8">
    <source>
        <dbReference type="ARBA" id="ARBA00022989"/>
    </source>
</evidence>
<evidence type="ECO:0000256" key="9">
    <source>
        <dbReference type="ARBA" id="ARBA00023128"/>
    </source>
</evidence>
<name>A0AA38RNS5_9PEZI</name>
<dbReference type="InterPro" id="IPR003960">
    <property type="entry name" value="ATPase_AAA_CS"/>
</dbReference>
<evidence type="ECO:0000256" key="6">
    <source>
        <dbReference type="ARBA" id="ARBA00022801"/>
    </source>
</evidence>
<evidence type="ECO:0000256" key="13">
    <source>
        <dbReference type="SAM" id="MobiDB-lite"/>
    </source>
</evidence>
<sequence>MDFNTFFRGAMPTVAGNASAAGINATRGGFQSGMMDTLMPLLSMGGRSNPLLQVFMLVHNVLGARLGFDPTTALTFLGFLWAVNRIWRQLYTALYSFVNTYLTANIHISSSDEMYLHMMKFLAGQPSMFNSRSLTAETTSKTAWESEDEADVVATRISPDGSGVYLNFSNQEAKAPPRFIPALGTHGFWHEGRYYRLHRKQESLYDEGGSGQMPQFKDKERLVISTLGRSPEPIKKLLQYAKEQYYNDHHAMTVIKRPSPQNVRRYGGRHAWVLVANRPVRPMKTVVLDPKQKVQVLTDINEYLHPATPRWYANRGIPLRRGYLFHGPPGTGKTSLSFALAGVFGLDIYVISLLEPSLTEEDLSALFNTLPRRCVVLLEDIDTAGLSRREDSEPSTPDTKDADGNNKTDKPSKDSKAATDPNNWKVSDLARELRKHPVAEGAKKEGISLSGLLNAIDGVASHEGRVLIMTTNKPEALDEALIRPGRVDLQVGFTNATRGQAKELFERMYEADKHRHPELVDTAAATAQKAATVANGSANGTAVVESGPGHDEKQARSAAGQQNGAATGGDERFELSQDDLSKIAGEFAEKIPDGRFSPAEIQGFLLKRKKNPRKALGEVDAWVEAMVRLKDSKTKVLQVQ</sequence>
<comment type="similarity">
    <text evidence="2">Belongs to the AAA ATPase family. BCS1 subfamily.</text>
</comment>
<dbReference type="Gene3D" id="3.40.50.300">
    <property type="entry name" value="P-loop containing nucleotide triphosphate hydrolases"/>
    <property type="match status" value="1"/>
</dbReference>
<evidence type="ECO:0000313" key="17">
    <source>
        <dbReference type="Proteomes" id="UP001174691"/>
    </source>
</evidence>
<feature type="region of interest" description="Disordered" evidence="13">
    <location>
        <begin position="544"/>
        <end position="570"/>
    </location>
</feature>
<keyword evidence="7 12" id="KW-0067">ATP-binding</keyword>
<evidence type="ECO:0000256" key="7">
    <source>
        <dbReference type="ARBA" id="ARBA00022840"/>
    </source>
</evidence>
<feature type="domain" description="AAA+ ATPase" evidence="14">
    <location>
        <begin position="319"/>
        <end position="497"/>
    </location>
</feature>
<keyword evidence="3" id="KW-0812">Transmembrane</keyword>
<keyword evidence="6" id="KW-0378">Hydrolase</keyword>
<feature type="compositionally biased region" description="Basic and acidic residues" evidence="13">
    <location>
        <begin position="387"/>
        <end position="417"/>
    </location>
</feature>
<dbReference type="SMART" id="SM01024">
    <property type="entry name" value="BCS1_N"/>
    <property type="match status" value="1"/>
</dbReference>
<comment type="subcellular location">
    <subcellularLocation>
        <location evidence="1">Mitochondrion inner membrane</location>
        <topology evidence="1">Single-pass membrane protein</topology>
    </subcellularLocation>
</comment>
<gene>
    <name evidence="16" type="ORF">NKR19_g7191</name>
</gene>
<dbReference type="GO" id="GO:0005524">
    <property type="term" value="F:ATP binding"/>
    <property type="evidence" value="ECO:0007669"/>
    <property type="project" value="UniProtKB-KW"/>
</dbReference>
<evidence type="ECO:0000256" key="5">
    <source>
        <dbReference type="ARBA" id="ARBA00022792"/>
    </source>
</evidence>
<reference evidence="16" key="1">
    <citation type="submission" date="2022-07" db="EMBL/GenBank/DDBJ databases">
        <title>Fungi with potential for degradation of polypropylene.</title>
        <authorList>
            <person name="Gostincar C."/>
        </authorList>
    </citation>
    <scope>NUCLEOTIDE SEQUENCE</scope>
    <source>
        <strain evidence="16">EXF-13287</strain>
    </source>
</reference>
<keyword evidence="4 12" id="KW-0547">Nucleotide-binding</keyword>
<dbReference type="Pfam" id="PF25426">
    <property type="entry name" value="AAA_lid_BCS1"/>
    <property type="match status" value="1"/>
</dbReference>
<keyword evidence="17" id="KW-1185">Reference proteome</keyword>
<dbReference type="InterPro" id="IPR003959">
    <property type="entry name" value="ATPase_AAA_core"/>
</dbReference>
<organism evidence="16 17">
    <name type="scientific">Coniochaeta hoffmannii</name>
    <dbReference type="NCBI Taxonomy" id="91930"/>
    <lineage>
        <taxon>Eukaryota</taxon>
        <taxon>Fungi</taxon>
        <taxon>Dikarya</taxon>
        <taxon>Ascomycota</taxon>
        <taxon>Pezizomycotina</taxon>
        <taxon>Sordariomycetes</taxon>
        <taxon>Sordariomycetidae</taxon>
        <taxon>Coniochaetales</taxon>
        <taxon>Coniochaetaceae</taxon>
        <taxon>Coniochaeta</taxon>
    </lineage>
</organism>
<evidence type="ECO:0000256" key="3">
    <source>
        <dbReference type="ARBA" id="ARBA00022692"/>
    </source>
</evidence>
<dbReference type="GO" id="GO:0016887">
    <property type="term" value="F:ATP hydrolysis activity"/>
    <property type="evidence" value="ECO:0007669"/>
    <property type="project" value="InterPro"/>
</dbReference>
<dbReference type="SMART" id="SM00382">
    <property type="entry name" value="AAA"/>
    <property type="match status" value="1"/>
</dbReference>